<protein>
    <submittedName>
        <fullName evidence="6">Alpha/beta hydrolase</fullName>
    </submittedName>
</protein>
<evidence type="ECO:0000256" key="4">
    <source>
        <dbReference type="ARBA" id="ARBA00022827"/>
    </source>
</evidence>
<dbReference type="PANTHER" id="PTHR47470">
    <property type="entry name" value="CHOLESTEROL OXIDASE"/>
    <property type="match status" value="1"/>
</dbReference>
<keyword evidence="5" id="KW-0560">Oxidoreductase</keyword>
<evidence type="ECO:0000313" key="6">
    <source>
        <dbReference type="EMBL" id="MCF1752663.1"/>
    </source>
</evidence>
<dbReference type="SUPFAM" id="SSF53474">
    <property type="entry name" value="alpha/beta-Hydrolases"/>
    <property type="match status" value="1"/>
</dbReference>
<evidence type="ECO:0000256" key="1">
    <source>
        <dbReference type="ARBA" id="ARBA00001974"/>
    </source>
</evidence>
<dbReference type="PANTHER" id="PTHR47470:SF1">
    <property type="entry name" value="FAD-DEPENDENT OXIDOREDUCTASE 2 FAD BINDING DOMAIN-CONTAINING PROTEIN"/>
    <property type="match status" value="1"/>
</dbReference>
<keyword evidence="7" id="KW-1185">Reference proteome</keyword>
<sequence length="338" mass="38676">MNDSFQIIPFKAKDGFPLNLWRYENSFRTKGPVLLVHGAGVRANIFNAPTDKNIIQALAEDGYDVWLENWRASIDLEPNEWDLDIVAKNDHPAAVEKILAETGKKELKAIIHCQGSTSFMISVAKGLVPQVTTIVSNAVSLHPVVPKWSVFKLRFLVPVVNALFDYLNPQWGLEAPSFKTKFLRKVVKWTHPEDDTMVGKFVSFTYGSGFPALWLLENLNEETKQWIQHEFAEVPLSFFKHIRDCVNIGVLRPNDRKARETYLDGNFKPKARIALFGGRQNLCFLPDSQQNTFEYLERVDPGVHKLYILENYSHLDVFFGKNSHRDVFPLMLAELNKS</sequence>
<dbReference type="InterPro" id="IPR029058">
    <property type="entry name" value="AB_hydrolase_fold"/>
</dbReference>
<organism evidence="6 7">
    <name type="scientific">Mariniradius sediminis</name>
    <dbReference type="NCBI Taxonomy" id="2909237"/>
    <lineage>
        <taxon>Bacteria</taxon>
        <taxon>Pseudomonadati</taxon>
        <taxon>Bacteroidota</taxon>
        <taxon>Cytophagia</taxon>
        <taxon>Cytophagales</taxon>
        <taxon>Cyclobacteriaceae</taxon>
        <taxon>Mariniradius</taxon>
    </lineage>
</organism>
<evidence type="ECO:0000313" key="7">
    <source>
        <dbReference type="Proteomes" id="UP001201449"/>
    </source>
</evidence>
<dbReference type="GO" id="GO:0016787">
    <property type="term" value="F:hydrolase activity"/>
    <property type="evidence" value="ECO:0007669"/>
    <property type="project" value="UniProtKB-KW"/>
</dbReference>
<evidence type="ECO:0000256" key="2">
    <source>
        <dbReference type="ARBA" id="ARBA00010790"/>
    </source>
</evidence>
<keyword evidence="6" id="KW-0378">Hydrolase</keyword>
<comment type="similarity">
    <text evidence="2">Belongs to the GMC oxidoreductase family.</text>
</comment>
<evidence type="ECO:0000256" key="5">
    <source>
        <dbReference type="ARBA" id="ARBA00023002"/>
    </source>
</evidence>
<accession>A0ABS9C0M2</accession>
<dbReference type="EMBL" id="JAKEVZ010000014">
    <property type="protein sequence ID" value="MCF1752663.1"/>
    <property type="molecule type" value="Genomic_DNA"/>
</dbReference>
<comment type="cofactor">
    <cofactor evidence="1">
        <name>FAD</name>
        <dbReference type="ChEBI" id="CHEBI:57692"/>
    </cofactor>
</comment>
<comment type="caution">
    <text evidence="6">The sequence shown here is derived from an EMBL/GenBank/DDBJ whole genome shotgun (WGS) entry which is preliminary data.</text>
</comment>
<dbReference type="Gene3D" id="3.40.50.1820">
    <property type="entry name" value="alpha/beta hydrolase"/>
    <property type="match status" value="1"/>
</dbReference>
<keyword evidence="4" id="KW-0274">FAD</keyword>
<proteinExistence type="inferred from homology"/>
<name>A0ABS9C0M2_9BACT</name>
<dbReference type="InterPro" id="IPR052542">
    <property type="entry name" value="Cholesterol_Oxidase"/>
</dbReference>
<evidence type="ECO:0000256" key="3">
    <source>
        <dbReference type="ARBA" id="ARBA00022630"/>
    </source>
</evidence>
<dbReference type="Proteomes" id="UP001201449">
    <property type="component" value="Unassembled WGS sequence"/>
</dbReference>
<gene>
    <name evidence="6" type="ORF">L0U89_16515</name>
</gene>
<keyword evidence="3" id="KW-0285">Flavoprotein</keyword>
<reference evidence="6 7" key="1">
    <citation type="submission" date="2022-01" db="EMBL/GenBank/DDBJ databases">
        <title>Mariniradius saccharolyticus sp. nov., isolated from sediment of a river.</title>
        <authorList>
            <person name="Liu H."/>
        </authorList>
    </citation>
    <scope>NUCLEOTIDE SEQUENCE [LARGE SCALE GENOMIC DNA]</scope>
    <source>
        <strain evidence="6 7">RY-2</strain>
    </source>
</reference>
<dbReference type="RefSeq" id="WP_234862525.1">
    <property type="nucleotide sequence ID" value="NZ_JAKEVZ010000014.1"/>
</dbReference>